<reference evidence="9 10" key="1">
    <citation type="journal article" date="2013" name="Genome Announc.">
        <title>Genome Sequence of the Pyrene- and Fluoranthene-Degrading Bacterium Cycloclasticus sp. Strain PY97M.</title>
        <authorList>
            <person name="Cui Z."/>
            <person name="Xu G."/>
            <person name="Li Q."/>
            <person name="Gao W."/>
            <person name="Zheng L."/>
        </authorList>
    </citation>
    <scope>NUCLEOTIDE SEQUENCE [LARGE SCALE GENOMIC DNA]</scope>
    <source>
        <strain evidence="9 10">PY97M</strain>
    </source>
</reference>
<dbReference type="InterPro" id="IPR014116">
    <property type="entry name" value="Cyt_c_oxidase_cbb3_FixG"/>
</dbReference>
<dbReference type="GO" id="GO:0046872">
    <property type="term" value="F:metal ion binding"/>
    <property type="evidence" value="ECO:0007669"/>
    <property type="project" value="UniProtKB-KW"/>
</dbReference>
<proteinExistence type="predicted"/>
<dbReference type="SUPFAM" id="SSF54862">
    <property type="entry name" value="4Fe-4S ferredoxins"/>
    <property type="match status" value="1"/>
</dbReference>
<keyword evidence="7" id="KW-1133">Transmembrane helix</keyword>
<keyword evidence="6" id="KW-0411">Iron-sulfur</keyword>
<dbReference type="InterPro" id="IPR017900">
    <property type="entry name" value="4Fe4S_Fe_S_CS"/>
</dbReference>
<accession>A0AB33Z4G7</accession>
<dbReference type="Proteomes" id="UP000015462">
    <property type="component" value="Unassembled WGS sequence"/>
</dbReference>
<keyword evidence="1" id="KW-0813">Transport</keyword>
<dbReference type="FunFam" id="1.10.1060.10:FF:000015">
    <property type="entry name" value="Cytochrome c oxidase accessory protein CcoG"/>
    <property type="match status" value="1"/>
</dbReference>
<dbReference type="EMBL" id="ASHL01000001">
    <property type="protein sequence ID" value="EPD14071.1"/>
    <property type="molecule type" value="Genomic_DNA"/>
</dbReference>
<feature type="transmembrane region" description="Helical" evidence="7">
    <location>
        <begin position="79"/>
        <end position="100"/>
    </location>
</feature>
<keyword evidence="7" id="KW-0812">Transmembrane</keyword>
<dbReference type="RefSeq" id="WP_016389637.1">
    <property type="nucleotide sequence ID" value="NZ_KE646805.1"/>
</dbReference>
<gene>
    <name evidence="9" type="ORF">L196_01190</name>
</gene>
<evidence type="ECO:0000256" key="2">
    <source>
        <dbReference type="ARBA" id="ARBA00022485"/>
    </source>
</evidence>
<dbReference type="InterPro" id="IPR051684">
    <property type="entry name" value="Electron_Trans/Redox"/>
</dbReference>
<dbReference type="GO" id="GO:0005886">
    <property type="term" value="C:plasma membrane"/>
    <property type="evidence" value="ECO:0007669"/>
    <property type="project" value="TreeGrafter"/>
</dbReference>
<dbReference type="AlphaFoldDB" id="A0AB33Z4G7"/>
<dbReference type="Gene3D" id="2.60.40.10">
    <property type="entry name" value="Immunoglobulins"/>
    <property type="match status" value="1"/>
</dbReference>
<dbReference type="Pfam" id="PF11614">
    <property type="entry name" value="FixG_C"/>
    <property type="match status" value="1"/>
</dbReference>
<dbReference type="InterPro" id="IPR017896">
    <property type="entry name" value="4Fe4S_Fe-S-bd"/>
</dbReference>
<dbReference type="GO" id="GO:0051539">
    <property type="term" value="F:4 iron, 4 sulfur cluster binding"/>
    <property type="evidence" value="ECO:0007669"/>
    <property type="project" value="UniProtKB-KW"/>
</dbReference>
<evidence type="ECO:0000313" key="9">
    <source>
        <dbReference type="EMBL" id="EPD14071.1"/>
    </source>
</evidence>
<dbReference type="PROSITE" id="PS00198">
    <property type="entry name" value="4FE4S_FER_1"/>
    <property type="match status" value="1"/>
</dbReference>
<feature type="domain" description="4Fe-4S ferredoxin-type" evidence="8">
    <location>
        <begin position="251"/>
        <end position="279"/>
    </location>
</feature>
<evidence type="ECO:0000256" key="3">
    <source>
        <dbReference type="ARBA" id="ARBA00022723"/>
    </source>
</evidence>
<comment type="caution">
    <text evidence="9">The sequence shown here is derived from an EMBL/GenBank/DDBJ whole genome shotgun (WGS) entry which is preliminary data.</text>
</comment>
<dbReference type="InterPro" id="IPR009051">
    <property type="entry name" value="Helical_ferredxn"/>
</dbReference>
<evidence type="ECO:0000313" key="10">
    <source>
        <dbReference type="Proteomes" id="UP000015462"/>
    </source>
</evidence>
<keyword evidence="3" id="KW-0479">Metal-binding</keyword>
<dbReference type="PANTHER" id="PTHR30176:SF3">
    <property type="entry name" value="FERREDOXIN-TYPE PROTEIN NAPH"/>
    <property type="match status" value="1"/>
</dbReference>
<evidence type="ECO:0000256" key="7">
    <source>
        <dbReference type="SAM" id="Phobius"/>
    </source>
</evidence>
<evidence type="ECO:0000259" key="8">
    <source>
        <dbReference type="PROSITE" id="PS51379"/>
    </source>
</evidence>
<sequence>MTSHKNDSIESSLFEKRKKLYPREVHGLFANLRVLGVVTLLGLYYLLPWVNFNGHQIVLFDLPERKFYIFHWIFWPQDFIYLALLLICAAFALFLFTALAGRLWCGYACPQTVWTEVFLWIERKVEGTRSQQMKLDKQANSFTKFRIKATKHAIWLIFSLYTGFTFVGFFTPIRDLAQGIASFNLGPWETFWFLFYSFATYGNAGWLREQVCMYMCPYARFQSAMLDKNTLVISYDALRGEPRGRRKRGEDFKEKQLGSCIDCSLCVQVCPTGIDIRNGLQYECIGCAACIDVCNDVMDKMNYPRGLIKYTTENHMEGKKTNLLRPRIVIYSLLLIGILSGVIYSIETRDAVELNVLRDRNALYREDYEGTISNTYTIKILNMDTVDHTYSLKVTGIEGIKTSIKDPIHVSAGQVLEMPLQLSADPDTLHTTSINLTLSVQATGDASISTESEGRFIGPLEP</sequence>
<feature type="transmembrane region" description="Helical" evidence="7">
    <location>
        <begin position="153"/>
        <end position="170"/>
    </location>
</feature>
<dbReference type="InterPro" id="IPR013783">
    <property type="entry name" value="Ig-like_fold"/>
</dbReference>
<keyword evidence="4" id="KW-0249">Electron transport</keyword>
<dbReference type="PROSITE" id="PS51379">
    <property type="entry name" value="4FE4S_FER_2"/>
    <property type="match status" value="1"/>
</dbReference>
<dbReference type="Pfam" id="PF12801">
    <property type="entry name" value="Fer4_5"/>
    <property type="match status" value="1"/>
</dbReference>
<dbReference type="InterPro" id="IPR032879">
    <property type="entry name" value="FixG_C"/>
</dbReference>
<dbReference type="PANTHER" id="PTHR30176">
    <property type="entry name" value="FERREDOXIN-TYPE PROTEIN NAPH"/>
    <property type="match status" value="1"/>
</dbReference>
<dbReference type="Gene3D" id="1.10.1060.10">
    <property type="entry name" value="Alpha-helical ferredoxin"/>
    <property type="match status" value="1"/>
</dbReference>
<evidence type="ECO:0000256" key="6">
    <source>
        <dbReference type="ARBA" id="ARBA00023014"/>
    </source>
</evidence>
<evidence type="ECO:0000256" key="1">
    <source>
        <dbReference type="ARBA" id="ARBA00022448"/>
    </source>
</evidence>
<feature type="transmembrane region" description="Helical" evidence="7">
    <location>
        <begin position="190"/>
        <end position="207"/>
    </location>
</feature>
<name>A0AB33Z4G7_9GAMM</name>
<dbReference type="Pfam" id="PF13746">
    <property type="entry name" value="Fer4_18"/>
    <property type="match status" value="1"/>
</dbReference>
<keyword evidence="10" id="KW-1185">Reference proteome</keyword>
<organism evidence="9 10">
    <name type="scientific">Cycloclasticus pugetii</name>
    <dbReference type="NCBI Taxonomy" id="34068"/>
    <lineage>
        <taxon>Bacteria</taxon>
        <taxon>Pseudomonadati</taxon>
        <taxon>Pseudomonadota</taxon>
        <taxon>Gammaproteobacteria</taxon>
        <taxon>Thiotrichales</taxon>
        <taxon>Piscirickettsiaceae</taxon>
        <taxon>Cycloclasticus</taxon>
    </lineage>
</organism>
<keyword evidence="2" id="KW-0004">4Fe-4S</keyword>
<dbReference type="NCBIfam" id="TIGR02745">
    <property type="entry name" value="ccoG_rdxA_fixG"/>
    <property type="match status" value="1"/>
</dbReference>
<protein>
    <submittedName>
        <fullName evidence="9">Cytochrome c oxidase accessory protein CcoG</fullName>
    </submittedName>
</protein>
<feature type="transmembrane region" description="Helical" evidence="7">
    <location>
        <begin position="25"/>
        <end position="47"/>
    </location>
</feature>
<keyword evidence="5" id="KW-0408">Iron</keyword>
<evidence type="ECO:0000256" key="5">
    <source>
        <dbReference type="ARBA" id="ARBA00023004"/>
    </source>
</evidence>
<keyword evidence="7" id="KW-0472">Membrane</keyword>
<feature type="transmembrane region" description="Helical" evidence="7">
    <location>
        <begin position="328"/>
        <end position="346"/>
    </location>
</feature>
<evidence type="ECO:0000256" key="4">
    <source>
        <dbReference type="ARBA" id="ARBA00022982"/>
    </source>
</evidence>